<keyword evidence="22" id="KW-0175">Coiled coil</keyword>
<keyword evidence="11" id="KW-0479">Metal-binding</keyword>
<dbReference type="STRING" id="1246626.BleG1_0856"/>
<name>A0A060M080_9BACI</name>
<dbReference type="InterPro" id="IPR005467">
    <property type="entry name" value="His_kinase_dom"/>
</dbReference>
<evidence type="ECO:0000256" key="11">
    <source>
        <dbReference type="ARBA" id="ARBA00022723"/>
    </source>
</evidence>
<dbReference type="CDD" id="cd16917">
    <property type="entry name" value="HATPase_UhpB-NarQ-NarX-like"/>
    <property type="match status" value="1"/>
</dbReference>
<evidence type="ECO:0000256" key="10">
    <source>
        <dbReference type="ARBA" id="ARBA00022692"/>
    </source>
</evidence>
<keyword evidence="17 21" id="KW-0902">Two-component regulatory system</keyword>
<organism evidence="25 26">
    <name type="scientific">Shouchella lehensis G1</name>
    <dbReference type="NCBI Taxonomy" id="1246626"/>
    <lineage>
        <taxon>Bacteria</taxon>
        <taxon>Bacillati</taxon>
        <taxon>Bacillota</taxon>
        <taxon>Bacilli</taxon>
        <taxon>Bacillales</taxon>
        <taxon>Bacillaceae</taxon>
        <taxon>Shouchella</taxon>
    </lineage>
</organism>
<feature type="transmembrane region" description="Helical" evidence="23">
    <location>
        <begin position="7"/>
        <end position="26"/>
    </location>
</feature>
<keyword evidence="7" id="KW-0963">Cytoplasm</keyword>
<dbReference type="PIRSF" id="PIRSF037431">
    <property type="entry name" value="STHK_LiaS"/>
    <property type="match status" value="1"/>
</dbReference>
<evidence type="ECO:0000259" key="24">
    <source>
        <dbReference type="PROSITE" id="PS50109"/>
    </source>
</evidence>
<dbReference type="GO" id="GO:0005737">
    <property type="term" value="C:cytoplasm"/>
    <property type="evidence" value="ECO:0007669"/>
    <property type="project" value="UniProtKB-SubCell"/>
</dbReference>
<dbReference type="GO" id="GO:0051539">
    <property type="term" value="F:4 iron, 4 sulfur cluster binding"/>
    <property type="evidence" value="ECO:0007669"/>
    <property type="project" value="UniProtKB-KW"/>
</dbReference>
<evidence type="ECO:0000256" key="2">
    <source>
        <dbReference type="ARBA" id="ARBA00001966"/>
    </source>
</evidence>
<dbReference type="InterPro" id="IPR017202">
    <property type="entry name" value="LiaS/VraS"/>
</dbReference>
<evidence type="ECO:0000256" key="3">
    <source>
        <dbReference type="ARBA" id="ARBA00004496"/>
    </source>
</evidence>
<evidence type="ECO:0000256" key="16">
    <source>
        <dbReference type="ARBA" id="ARBA00023004"/>
    </source>
</evidence>
<dbReference type="eggNOG" id="COG4585">
    <property type="taxonomic scope" value="Bacteria"/>
</dbReference>
<keyword evidence="18" id="KW-0411">Iron-sulfur</keyword>
<dbReference type="GO" id="GO:0005524">
    <property type="term" value="F:ATP binding"/>
    <property type="evidence" value="ECO:0007669"/>
    <property type="project" value="UniProtKB-UniRule"/>
</dbReference>
<dbReference type="Gene3D" id="3.30.565.10">
    <property type="entry name" value="Histidine kinase-like ATPase, C-terminal domain"/>
    <property type="match status" value="1"/>
</dbReference>
<keyword evidence="9 21" id="KW-0808">Transferase</keyword>
<dbReference type="AlphaFoldDB" id="A0A060M080"/>
<reference evidence="25 26" key="1">
    <citation type="journal article" date="2014" name="Gene">
        <title>A comparative genomic analysis of the alkalitolerant soil bacterium Bacillus lehensis G1.</title>
        <authorList>
            <person name="Noor Y.M."/>
            <person name="Samsulrizal N.H."/>
            <person name="Jema'on N.A."/>
            <person name="Low K.O."/>
            <person name="Ramli A.N."/>
            <person name="Alias N.I."/>
            <person name="Damis S.I."/>
            <person name="Fuzi S.F."/>
            <person name="Isa M.N."/>
            <person name="Murad A.M."/>
            <person name="Raih M.F."/>
            <person name="Bakar F.D."/>
            <person name="Najimudin N."/>
            <person name="Mahadi N.M."/>
            <person name="Illias R.M."/>
        </authorList>
    </citation>
    <scope>NUCLEOTIDE SEQUENCE [LARGE SCALE GENOMIC DNA]</scope>
    <source>
        <strain evidence="25 26">G1</strain>
    </source>
</reference>
<feature type="coiled-coil region" evidence="22">
    <location>
        <begin position="182"/>
        <end position="209"/>
    </location>
</feature>
<evidence type="ECO:0000256" key="19">
    <source>
        <dbReference type="ARBA" id="ARBA00023136"/>
    </source>
</evidence>
<dbReference type="EC" id="2.7.13.3" evidence="21"/>
<evidence type="ECO:0000256" key="8">
    <source>
        <dbReference type="ARBA" id="ARBA00022553"/>
    </source>
</evidence>
<comment type="catalytic activity">
    <reaction evidence="1 21">
        <text>ATP + protein L-histidine = ADP + protein N-phospho-L-histidine.</text>
        <dbReference type="EC" id="2.7.13.3"/>
    </reaction>
</comment>
<keyword evidence="5 21" id="KW-1003">Cell membrane</keyword>
<dbReference type="Pfam" id="PF02518">
    <property type="entry name" value="HATPase_c"/>
    <property type="match status" value="1"/>
</dbReference>
<keyword evidence="13 21" id="KW-0418">Kinase</keyword>
<evidence type="ECO:0000256" key="23">
    <source>
        <dbReference type="SAM" id="Phobius"/>
    </source>
</evidence>
<comment type="cofactor">
    <cofactor evidence="2">
        <name>[4Fe-4S] cluster</name>
        <dbReference type="ChEBI" id="CHEBI:49883"/>
    </cofactor>
</comment>
<evidence type="ECO:0000256" key="17">
    <source>
        <dbReference type="ARBA" id="ARBA00023012"/>
    </source>
</evidence>
<protein>
    <recommendedName>
        <fullName evidence="21">Sensor histidine kinase</fullName>
        <ecNumber evidence="21">2.7.13.3</ecNumber>
    </recommendedName>
</protein>
<evidence type="ECO:0000256" key="1">
    <source>
        <dbReference type="ARBA" id="ARBA00000085"/>
    </source>
</evidence>
<evidence type="ECO:0000256" key="20">
    <source>
        <dbReference type="ARBA" id="ARBA00024827"/>
    </source>
</evidence>
<evidence type="ECO:0000256" key="14">
    <source>
        <dbReference type="ARBA" id="ARBA00022840"/>
    </source>
</evidence>
<evidence type="ECO:0000256" key="5">
    <source>
        <dbReference type="ARBA" id="ARBA00022475"/>
    </source>
</evidence>
<evidence type="ECO:0000256" key="9">
    <source>
        <dbReference type="ARBA" id="ARBA00022679"/>
    </source>
</evidence>
<evidence type="ECO:0000256" key="4">
    <source>
        <dbReference type="ARBA" id="ARBA00004651"/>
    </source>
</evidence>
<dbReference type="InterPro" id="IPR003594">
    <property type="entry name" value="HATPase_dom"/>
</dbReference>
<dbReference type="Pfam" id="PF07730">
    <property type="entry name" value="HisKA_3"/>
    <property type="match status" value="1"/>
</dbReference>
<dbReference type="HOGENOM" id="CLU_000445_20_12_9"/>
<keyword evidence="16" id="KW-0408">Iron</keyword>
<dbReference type="SUPFAM" id="SSF55874">
    <property type="entry name" value="ATPase domain of HSP90 chaperone/DNA topoisomerase II/histidine kinase"/>
    <property type="match status" value="1"/>
</dbReference>
<feature type="domain" description="Histidine kinase" evidence="24">
    <location>
        <begin position="151"/>
        <end position="343"/>
    </location>
</feature>
<evidence type="ECO:0000256" key="21">
    <source>
        <dbReference type="PIRNR" id="PIRNR037431"/>
    </source>
</evidence>
<dbReference type="PANTHER" id="PTHR24421:SF37">
    <property type="entry name" value="SENSOR HISTIDINE KINASE NARS"/>
    <property type="match status" value="1"/>
</dbReference>
<comment type="subcellular location">
    <subcellularLocation>
        <location evidence="4 21">Cell membrane</location>
        <topology evidence="4 21">Multi-pass membrane protein</topology>
    </subcellularLocation>
    <subcellularLocation>
        <location evidence="3">Cytoplasm</location>
    </subcellularLocation>
</comment>
<dbReference type="GO" id="GO:0046872">
    <property type="term" value="F:metal ion binding"/>
    <property type="evidence" value="ECO:0007669"/>
    <property type="project" value="UniProtKB-KW"/>
</dbReference>
<evidence type="ECO:0000256" key="13">
    <source>
        <dbReference type="ARBA" id="ARBA00022777"/>
    </source>
</evidence>
<dbReference type="SMART" id="SM00387">
    <property type="entry name" value="HATPase_c"/>
    <property type="match status" value="1"/>
</dbReference>
<dbReference type="GO" id="GO:0005886">
    <property type="term" value="C:plasma membrane"/>
    <property type="evidence" value="ECO:0007669"/>
    <property type="project" value="UniProtKB-SubCell"/>
</dbReference>
<dbReference type="EMBL" id="CP003923">
    <property type="protein sequence ID" value="AIC93464.1"/>
    <property type="molecule type" value="Genomic_DNA"/>
</dbReference>
<dbReference type="InterPro" id="IPR036890">
    <property type="entry name" value="HATPase_C_sf"/>
</dbReference>
<keyword evidence="10 23" id="KW-0812">Transmembrane</keyword>
<accession>A0A060M080</accession>
<dbReference type="InterPro" id="IPR011712">
    <property type="entry name" value="Sig_transdc_His_kin_sub3_dim/P"/>
</dbReference>
<keyword evidence="12 21" id="KW-0547">Nucleotide-binding</keyword>
<dbReference type="PROSITE" id="PS50109">
    <property type="entry name" value="HIS_KIN"/>
    <property type="match status" value="1"/>
</dbReference>
<dbReference type="PANTHER" id="PTHR24421">
    <property type="entry name" value="NITRATE/NITRITE SENSOR PROTEIN NARX-RELATED"/>
    <property type="match status" value="1"/>
</dbReference>
<dbReference type="GO" id="GO:0046983">
    <property type="term" value="F:protein dimerization activity"/>
    <property type="evidence" value="ECO:0007669"/>
    <property type="project" value="InterPro"/>
</dbReference>
<dbReference type="RefSeq" id="WP_051667353.1">
    <property type="nucleotide sequence ID" value="NZ_CP003923.1"/>
</dbReference>
<evidence type="ECO:0000256" key="7">
    <source>
        <dbReference type="ARBA" id="ARBA00022490"/>
    </source>
</evidence>
<comment type="function">
    <text evidence="20">Member of the two-component regulatory system NreB/NreC involved in the control of dissimilatory nitrate/nitrite reduction in response to oxygen. NreB functions as a direct oxygen sensor histidine kinase which is autophosphorylated, in the absence of oxygen, probably at the conserved histidine residue, and transfers its phosphate group probably to a conserved aspartate residue of NreC. NreB/NreC activates the expression of the nitrate (narGHJI) and nitrite (nir) reductase operons, as well as the putative nitrate transporter gene narT.</text>
</comment>
<keyword evidence="15 23" id="KW-1133">Transmembrane helix</keyword>
<dbReference type="InterPro" id="IPR050482">
    <property type="entry name" value="Sensor_HK_TwoCompSys"/>
</dbReference>
<dbReference type="PRINTS" id="PR00344">
    <property type="entry name" value="BCTRLSENSOR"/>
</dbReference>
<evidence type="ECO:0000256" key="22">
    <source>
        <dbReference type="SAM" id="Coils"/>
    </source>
</evidence>
<dbReference type="Proteomes" id="UP000027142">
    <property type="component" value="Chromosome"/>
</dbReference>
<dbReference type="InterPro" id="IPR004358">
    <property type="entry name" value="Sig_transdc_His_kin-like_C"/>
</dbReference>
<proteinExistence type="predicted"/>
<evidence type="ECO:0000313" key="25">
    <source>
        <dbReference type="EMBL" id="AIC93464.1"/>
    </source>
</evidence>
<dbReference type="OrthoDB" id="9795828at2"/>
<dbReference type="PATRIC" id="fig|1246626.3.peg.861"/>
<gene>
    <name evidence="25" type="ORF">BleG1_0856</name>
</gene>
<evidence type="ECO:0000313" key="26">
    <source>
        <dbReference type="Proteomes" id="UP000027142"/>
    </source>
</evidence>
<dbReference type="GO" id="GO:0000155">
    <property type="term" value="F:phosphorelay sensor kinase activity"/>
    <property type="evidence" value="ECO:0007669"/>
    <property type="project" value="UniProtKB-UniRule"/>
</dbReference>
<keyword evidence="6" id="KW-0004">4Fe-4S</keyword>
<feature type="transmembrane region" description="Helical" evidence="23">
    <location>
        <begin position="49"/>
        <end position="72"/>
    </location>
</feature>
<dbReference type="Gene3D" id="1.20.5.1930">
    <property type="match status" value="1"/>
</dbReference>
<keyword evidence="19 21" id="KW-0472">Membrane</keyword>
<keyword evidence="14 21" id="KW-0067">ATP-binding</keyword>
<evidence type="ECO:0000256" key="18">
    <source>
        <dbReference type="ARBA" id="ARBA00023014"/>
    </source>
</evidence>
<evidence type="ECO:0000256" key="12">
    <source>
        <dbReference type="ARBA" id="ARBA00022741"/>
    </source>
</evidence>
<keyword evidence="26" id="KW-1185">Reference proteome</keyword>
<evidence type="ECO:0000256" key="6">
    <source>
        <dbReference type="ARBA" id="ARBA00022485"/>
    </source>
</evidence>
<evidence type="ECO:0000256" key="15">
    <source>
        <dbReference type="ARBA" id="ARBA00022989"/>
    </source>
</evidence>
<dbReference type="KEGG" id="ble:BleG1_0856"/>
<keyword evidence="8" id="KW-0597">Phosphoprotein</keyword>
<sequence length="348" mass="39754">MKAVRSVGMIVFFVPLLLVGFLFYYVEKNGLVKWEQLLIRNELTYNVPIFVWLILFFILLALIVYSMLAVIWKKDVRALHATLVHVANGNTKESKQQLNQVSSDFKDTKMLIAELETRVRNQADRSQRVMEQWAENESKLRSELVFKERHRIARELHDSVSQQLYAASMLLSAAVNQKNVDVVALQTRCEQIEKVVNDAQNDMRALLLQLRPIQLENQSFKEGVEQLTSDLAEKHQIDFSVRIRSLSLKPGVEDQLFRITQEAIANALRHAEANEISVFYDRYDDFALLKITDDGKGFNQTSSPHGYGLHSMEERAEEIGGMLRMISVEGQGTSIEVKVPIIEGGETT</sequence>